<dbReference type="EMBL" id="JABFBC010000001">
    <property type="protein sequence ID" value="NNU79204.1"/>
    <property type="molecule type" value="Genomic_DNA"/>
</dbReference>
<dbReference type="Proteomes" id="UP000572377">
    <property type="component" value="Unassembled WGS sequence"/>
</dbReference>
<sequence length="109" mass="11596">MRRLLLSLPLMLALALPATAHRLVVYAHVEGGEIVVEAKFSNGNPAKLGEIRVIDAAAAELAVLPLDDDGETRFAIPAGAGQGVTVEVRTDEGHDDYWILSPADLGVRQ</sequence>
<feature type="chain" id="PRO_5032588228" description="Nickel transport protein" evidence="1">
    <location>
        <begin position="21"/>
        <end position="109"/>
    </location>
</feature>
<name>A0A849KZK1_9RHOB</name>
<evidence type="ECO:0000313" key="2">
    <source>
        <dbReference type="EMBL" id="NNU79204.1"/>
    </source>
</evidence>
<evidence type="ECO:0008006" key="4">
    <source>
        <dbReference type="Google" id="ProtNLM"/>
    </source>
</evidence>
<reference evidence="2 3" key="1">
    <citation type="submission" date="2020-05" db="EMBL/GenBank/DDBJ databases">
        <title>Gimesia benthica sp. nov., a novel planctomycete isolated from a deep-sea water sample of the Northwest Indian Ocean.</title>
        <authorList>
            <person name="Wang J."/>
            <person name="Ruan C."/>
            <person name="Song L."/>
            <person name="Zhu Y."/>
            <person name="Li A."/>
            <person name="Zheng X."/>
            <person name="Wang L."/>
            <person name="Lu Z."/>
            <person name="Huang Y."/>
            <person name="Du W."/>
            <person name="Zhou Y."/>
            <person name="Huang L."/>
            <person name="Dai X."/>
        </authorList>
    </citation>
    <scope>NUCLEOTIDE SEQUENCE [LARGE SCALE GENOMIC DNA]</scope>
    <source>
        <strain evidence="2 3">YYQ-30</strain>
    </source>
</reference>
<keyword evidence="1" id="KW-0732">Signal</keyword>
<evidence type="ECO:0000313" key="3">
    <source>
        <dbReference type="Proteomes" id="UP000572377"/>
    </source>
</evidence>
<dbReference type="AlphaFoldDB" id="A0A849KZK1"/>
<keyword evidence="3" id="KW-1185">Reference proteome</keyword>
<proteinExistence type="predicted"/>
<protein>
    <recommendedName>
        <fullName evidence="4">Nickel transport protein</fullName>
    </recommendedName>
</protein>
<comment type="caution">
    <text evidence="2">The sequence shown here is derived from an EMBL/GenBank/DDBJ whole genome shotgun (WGS) entry which is preliminary data.</text>
</comment>
<organism evidence="2 3">
    <name type="scientific">Halovulum dunhuangense</name>
    <dbReference type="NCBI Taxonomy" id="1505036"/>
    <lineage>
        <taxon>Bacteria</taxon>
        <taxon>Pseudomonadati</taxon>
        <taxon>Pseudomonadota</taxon>
        <taxon>Alphaproteobacteria</taxon>
        <taxon>Rhodobacterales</taxon>
        <taxon>Paracoccaceae</taxon>
        <taxon>Halovulum</taxon>
    </lineage>
</organism>
<dbReference type="RefSeq" id="WP_171321975.1">
    <property type="nucleotide sequence ID" value="NZ_JABFBC010000001.1"/>
</dbReference>
<feature type="signal peptide" evidence="1">
    <location>
        <begin position="1"/>
        <end position="20"/>
    </location>
</feature>
<evidence type="ECO:0000256" key="1">
    <source>
        <dbReference type="SAM" id="SignalP"/>
    </source>
</evidence>
<gene>
    <name evidence="2" type="ORF">HMH01_02020</name>
</gene>
<accession>A0A849KZK1</accession>